<protein>
    <recommendedName>
        <fullName evidence="1">AB hydrolase-1 domain-containing protein</fullName>
    </recommendedName>
</protein>
<gene>
    <name evidence="2" type="ORF">PRZ48_004917</name>
</gene>
<sequence>MDSLLKKTFKTAAGHEYTYWTAKAKDGKPTLLLLHGNPDSAALWTDLIINFLQPEGYSVIAPDLLGFGSSDKPEGVENYTMSSLSKDLLAILDNEGLKQVIPLGHDFGANLASKFAAFAPERVSGLVTLGTAYIPPSPYPFDFEQIRAMQEQYVGYCSIWYFPLFTSEEGYRVIDENVENMFTALHGGGERMKEVCCYEGAMEKWLREPSNVEKEVLPYAKDAQYRKEWIDRMEQNSFRAPLDWYKATSRSLDLQAESNALQAGNHIIKAPYLFVAALTDPLAPSAAVQGPIAQGTLPDVTLEEVDASHWCMHERPTEVGQAVVRWLSSKF</sequence>
<dbReference type="InterPro" id="IPR050266">
    <property type="entry name" value="AB_hydrolase_sf"/>
</dbReference>
<organism evidence="2 3">
    <name type="scientific">Zasmidium cellare</name>
    <name type="common">Wine cellar mold</name>
    <name type="synonym">Racodium cellare</name>
    <dbReference type="NCBI Taxonomy" id="395010"/>
    <lineage>
        <taxon>Eukaryota</taxon>
        <taxon>Fungi</taxon>
        <taxon>Dikarya</taxon>
        <taxon>Ascomycota</taxon>
        <taxon>Pezizomycotina</taxon>
        <taxon>Dothideomycetes</taxon>
        <taxon>Dothideomycetidae</taxon>
        <taxon>Mycosphaerellales</taxon>
        <taxon>Mycosphaerellaceae</taxon>
        <taxon>Zasmidium</taxon>
    </lineage>
</organism>
<keyword evidence="3" id="KW-1185">Reference proteome</keyword>
<dbReference type="PRINTS" id="PR00111">
    <property type="entry name" value="ABHYDROLASE"/>
</dbReference>
<feature type="domain" description="AB hydrolase-1" evidence="1">
    <location>
        <begin position="29"/>
        <end position="316"/>
    </location>
</feature>
<evidence type="ECO:0000313" key="3">
    <source>
        <dbReference type="Proteomes" id="UP001305779"/>
    </source>
</evidence>
<comment type="caution">
    <text evidence="2">The sequence shown here is derived from an EMBL/GenBank/DDBJ whole genome shotgun (WGS) entry which is preliminary data.</text>
</comment>
<evidence type="ECO:0000313" key="2">
    <source>
        <dbReference type="EMBL" id="KAK4504002.1"/>
    </source>
</evidence>
<dbReference type="SUPFAM" id="SSF53474">
    <property type="entry name" value="alpha/beta-Hydrolases"/>
    <property type="match status" value="1"/>
</dbReference>
<dbReference type="EMBL" id="JAXOVC010000003">
    <property type="protein sequence ID" value="KAK4504002.1"/>
    <property type="molecule type" value="Genomic_DNA"/>
</dbReference>
<accession>A0ABR0EQW4</accession>
<dbReference type="PRINTS" id="PR00412">
    <property type="entry name" value="EPOXHYDRLASE"/>
</dbReference>
<dbReference type="InterPro" id="IPR000073">
    <property type="entry name" value="AB_hydrolase_1"/>
</dbReference>
<dbReference type="Pfam" id="PF00561">
    <property type="entry name" value="Abhydrolase_1"/>
    <property type="match status" value="1"/>
</dbReference>
<reference evidence="2 3" key="1">
    <citation type="journal article" date="2023" name="G3 (Bethesda)">
        <title>A chromosome-level genome assembly of Zasmidium syzygii isolated from banana leaves.</title>
        <authorList>
            <person name="van Westerhoven A.C."/>
            <person name="Mehrabi R."/>
            <person name="Talebi R."/>
            <person name="Steentjes M.B.F."/>
            <person name="Corcolon B."/>
            <person name="Chong P.A."/>
            <person name="Kema G.H.J."/>
            <person name="Seidl M.F."/>
        </authorList>
    </citation>
    <scope>NUCLEOTIDE SEQUENCE [LARGE SCALE GENOMIC DNA]</scope>
    <source>
        <strain evidence="2 3">P124</strain>
    </source>
</reference>
<dbReference type="Proteomes" id="UP001305779">
    <property type="component" value="Unassembled WGS sequence"/>
</dbReference>
<dbReference type="InterPro" id="IPR029058">
    <property type="entry name" value="AB_hydrolase_fold"/>
</dbReference>
<dbReference type="PANTHER" id="PTHR43798:SF33">
    <property type="entry name" value="HYDROLASE, PUTATIVE (AFU_ORTHOLOGUE AFUA_2G14860)-RELATED"/>
    <property type="match status" value="1"/>
</dbReference>
<dbReference type="PANTHER" id="PTHR43798">
    <property type="entry name" value="MONOACYLGLYCEROL LIPASE"/>
    <property type="match status" value="1"/>
</dbReference>
<dbReference type="Gene3D" id="3.40.50.1820">
    <property type="entry name" value="alpha/beta hydrolase"/>
    <property type="match status" value="1"/>
</dbReference>
<name>A0ABR0EQW4_ZASCE</name>
<dbReference type="InterPro" id="IPR000639">
    <property type="entry name" value="Epox_hydrolase-like"/>
</dbReference>
<proteinExistence type="predicted"/>
<evidence type="ECO:0000259" key="1">
    <source>
        <dbReference type="Pfam" id="PF00561"/>
    </source>
</evidence>